<gene>
    <name evidence="2" type="ORF">AACH06_21715</name>
</gene>
<dbReference type="EMBL" id="JBBUTG010000016">
    <property type="protein sequence ID" value="MEK8033446.1"/>
    <property type="molecule type" value="Genomic_DNA"/>
</dbReference>
<protein>
    <submittedName>
        <fullName evidence="2">Uncharacterized protein</fullName>
    </submittedName>
</protein>
<dbReference type="PROSITE" id="PS51257">
    <property type="entry name" value="PROKAR_LIPOPROTEIN"/>
    <property type="match status" value="1"/>
</dbReference>
<dbReference type="Proteomes" id="UP001371218">
    <property type="component" value="Unassembled WGS sequence"/>
</dbReference>
<organism evidence="2 3">
    <name type="scientific">Ideonella lacteola</name>
    <dbReference type="NCBI Taxonomy" id="2984193"/>
    <lineage>
        <taxon>Bacteria</taxon>
        <taxon>Pseudomonadati</taxon>
        <taxon>Pseudomonadota</taxon>
        <taxon>Betaproteobacteria</taxon>
        <taxon>Burkholderiales</taxon>
        <taxon>Sphaerotilaceae</taxon>
        <taxon>Ideonella</taxon>
    </lineage>
</organism>
<proteinExistence type="predicted"/>
<keyword evidence="1" id="KW-0732">Signal</keyword>
<evidence type="ECO:0000313" key="3">
    <source>
        <dbReference type="Proteomes" id="UP001371218"/>
    </source>
</evidence>
<sequence length="317" mass="33270">MKQFKRWAAMAVAGVTLAAITGCASFEMTKPAPAQSQRIAIKVSGEDLSGWSDLPIGTYRVPDSQVIISGHQKGAEVGAMFGLLGVAIAHAANSSAGANAVKDAESSLKIKLDAPLMAEVGRLTAEAPLSEKFSTAGAGTTLTITPGLVLTYLDTSDVRPFVVLKVNLAGPDNKMIWSTRYIVSTGASRPLMGAGGWAESDGAALKANVQTSLAQGVKVMLADVASPYKRDDNSMSIAEGQFPFMKQRLQVKGYKLVEDDRYMAFIPKLGDVLVFAGVNVLDKEDSSVRDAGKDDVVLKLLEPKAASKAPKAAAPAN</sequence>
<comment type="caution">
    <text evidence="2">The sequence shown here is derived from an EMBL/GenBank/DDBJ whole genome shotgun (WGS) entry which is preliminary data.</text>
</comment>
<feature type="signal peptide" evidence="1">
    <location>
        <begin position="1"/>
        <end position="18"/>
    </location>
</feature>
<feature type="chain" id="PRO_5045452673" evidence="1">
    <location>
        <begin position="19"/>
        <end position="317"/>
    </location>
</feature>
<dbReference type="RefSeq" id="WP_341427868.1">
    <property type="nucleotide sequence ID" value="NZ_JBBUTG010000016.1"/>
</dbReference>
<evidence type="ECO:0000313" key="2">
    <source>
        <dbReference type="EMBL" id="MEK8033446.1"/>
    </source>
</evidence>
<reference evidence="2 3" key="1">
    <citation type="submission" date="2024-04" db="EMBL/GenBank/DDBJ databases">
        <title>Novel species of the genus Ideonella isolated from streams.</title>
        <authorList>
            <person name="Lu H."/>
        </authorList>
    </citation>
    <scope>NUCLEOTIDE SEQUENCE [LARGE SCALE GENOMIC DNA]</scope>
    <source>
        <strain evidence="2 3">DXS29W</strain>
    </source>
</reference>
<name>A0ABU9BU02_9BURK</name>
<evidence type="ECO:0000256" key="1">
    <source>
        <dbReference type="SAM" id="SignalP"/>
    </source>
</evidence>
<keyword evidence="3" id="KW-1185">Reference proteome</keyword>
<accession>A0ABU9BU02</accession>